<dbReference type="EMBL" id="JAWDGP010004882">
    <property type="protein sequence ID" value="KAK3761491.1"/>
    <property type="molecule type" value="Genomic_DNA"/>
</dbReference>
<feature type="chain" id="PRO_5042083280" evidence="1">
    <location>
        <begin position="20"/>
        <end position="75"/>
    </location>
</feature>
<evidence type="ECO:0000256" key="1">
    <source>
        <dbReference type="SAM" id="SignalP"/>
    </source>
</evidence>
<feature type="signal peptide" evidence="1">
    <location>
        <begin position="1"/>
        <end position="19"/>
    </location>
</feature>
<evidence type="ECO:0000313" key="3">
    <source>
        <dbReference type="Proteomes" id="UP001283361"/>
    </source>
</evidence>
<proteinExistence type="predicted"/>
<accession>A0AAE1D8R6</accession>
<dbReference type="AlphaFoldDB" id="A0AAE1D8R6"/>
<organism evidence="2 3">
    <name type="scientific">Elysia crispata</name>
    <name type="common">lettuce slug</name>
    <dbReference type="NCBI Taxonomy" id="231223"/>
    <lineage>
        <taxon>Eukaryota</taxon>
        <taxon>Metazoa</taxon>
        <taxon>Spiralia</taxon>
        <taxon>Lophotrochozoa</taxon>
        <taxon>Mollusca</taxon>
        <taxon>Gastropoda</taxon>
        <taxon>Heterobranchia</taxon>
        <taxon>Euthyneura</taxon>
        <taxon>Panpulmonata</taxon>
        <taxon>Sacoglossa</taxon>
        <taxon>Placobranchoidea</taxon>
        <taxon>Plakobranchidae</taxon>
        <taxon>Elysia</taxon>
    </lineage>
</organism>
<evidence type="ECO:0000313" key="2">
    <source>
        <dbReference type="EMBL" id="KAK3761491.1"/>
    </source>
</evidence>
<reference evidence="2" key="1">
    <citation type="journal article" date="2023" name="G3 (Bethesda)">
        <title>A reference genome for the long-term kleptoplast-retaining sea slug Elysia crispata morphotype clarki.</title>
        <authorList>
            <person name="Eastman K.E."/>
            <person name="Pendleton A.L."/>
            <person name="Shaikh M.A."/>
            <person name="Suttiyut T."/>
            <person name="Ogas R."/>
            <person name="Tomko P."/>
            <person name="Gavelis G."/>
            <person name="Widhalm J.R."/>
            <person name="Wisecaver J.H."/>
        </authorList>
    </citation>
    <scope>NUCLEOTIDE SEQUENCE</scope>
    <source>
        <strain evidence="2">ECLA1</strain>
    </source>
</reference>
<protein>
    <submittedName>
        <fullName evidence="2">Uncharacterized protein</fullName>
    </submittedName>
</protein>
<gene>
    <name evidence="2" type="ORF">RRG08_020457</name>
</gene>
<dbReference type="Proteomes" id="UP001283361">
    <property type="component" value="Unassembled WGS sequence"/>
</dbReference>
<name>A0AAE1D8R6_9GAST</name>
<comment type="caution">
    <text evidence="2">The sequence shown here is derived from an EMBL/GenBank/DDBJ whole genome shotgun (WGS) entry which is preliminary data.</text>
</comment>
<sequence>MKIFFAIALLALIAIAINAYGFDDGFADDFCSKDACNISTELNITVNGELLCCDPEFYYTIYVHHYNDTQDCMCY</sequence>
<keyword evidence="3" id="KW-1185">Reference proteome</keyword>
<keyword evidence="1" id="KW-0732">Signal</keyword>